<dbReference type="EMBL" id="JACXBF010000382">
    <property type="protein sequence ID" value="MBD2801699.1"/>
    <property type="molecule type" value="Genomic_DNA"/>
</dbReference>
<dbReference type="Gene3D" id="3.40.50.2300">
    <property type="match status" value="1"/>
</dbReference>
<dbReference type="CDD" id="cd05564">
    <property type="entry name" value="PTS_IIB_chitobiose_lichenan"/>
    <property type="match status" value="1"/>
</dbReference>
<sequence>MKTILLCCAAGMSTSMLATNMSSEAGKKGMEVVVKAIPIQELEAGLGEADVVLLGPQVHYELKRITALAEPLGKPVGVIDRMDYGALRGDKVLEHALGLLKK</sequence>
<dbReference type="GO" id="GO:0008982">
    <property type="term" value="F:protein-N(PI)-phosphohistidine-sugar phosphotransferase activity"/>
    <property type="evidence" value="ECO:0007669"/>
    <property type="project" value="InterPro"/>
</dbReference>
<evidence type="ECO:0000256" key="5">
    <source>
        <dbReference type="ARBA" id="ARBA00022683"/>
    </source>
</evidence>
<keyword evidence="5" id="KW-0598">Phosphotransferase system</keyword>
<dbReference type="SUPFAM" id="SSF52794">
    <property type="entry name" value="PTS system IIB component-like"/>
    <property type="match status" value="1"/>
</dbReference>
<evidence type="ECO:0000259" key="9">
    <source>
        <dbReference type="PROSITE" id="PS51100"/>
    </source>
</evidence>
<keyword evidence="2" id="KW-0597">Phosphoprotein</keyword>
<evidence type="ECO:0000256" key="1">
    <source>
        <dbReference type="ARBA" id="ARBA00022448"/>
    </source>
</evidence>
<gene>
    <name evidence="10" type="ORF">ID854_14905</name>
</gene>
<reference evidence="10" key="1">
    <citation type="submission" date="2020-09" db="EMBL/GenBank/DDBJ databases">
        <authorList>
            <person name="Palma L."/>
            <person name="Caballero P."/>
            <person name="Berry C."/>
            <person name="Del Valle E."/>
        </authorList>
    </citation>
    <scope>NUCLEOTIDE SEQUENCE</scope>
    <source>
        <strain evidence="10">M</strain>
    </source>
</reference>
<dbReference type="PANTHER" id="PTHR34581">
    <property type="entry name" value="PTS SYSTEM N,N'-DIACETYLCHITOBIOSE-SPECIFIC EIIB COMPONENT"/>
    <property type="match status" value="1"/>
</dbReference>
<dbReference type="InterPro" id="IPR013012">
    <property type="entry name" value="PTS_EIIB_3"/>
</dbReference>
<evidence type="ECO:0000256" key="8">
    <source>
        <dbReference type="SAM" id="SignalP"/>
    </source>
</evidence>
<dbReference type="InterPro" id="IPR051819">
    <property type="entry name" value="PTS_sugar-specific_EIIB"/>
</dbReference>
<evidence type="ECO:0000256" key="4">
    <source>
        <dbReference type="ARBA" id="ARBA00022679"/>
    </source>
</evidence>
<feature type="signal peptide" evidence="8">
    <location>
        <begin position="1"/>
        <end position="18"/>
    </location>
</feature>
<feature type="chain" id="PRO_5043700057" evidence="8">
    <location>
        <begin position="19"/>
        <end position="102"/>
    </location>
</feature>
<dbReference type="RefSeq" id="WP_038235153.1">
    <property type="nucleotide sequence ID" value="NZ_JACXBD010000002.1"/>
</dbReference>
<dbReference type="InterPro" id="IPR003501">
    <property type="entry name" value="PTS_EIIB_2/3"/>
</dbReference>
<evidence type="ECO:0000256" key="7">
    <source>
        <dbReference type="PROSITE-ProRule" id="PRU00423"/>
    </source>
</evidence>
<keyword evidence="8" id="KW-0732">Signal</keyword>
<keyword evidence="1" id="KW-0813">Transport</keyword>
<keyword evidence="3 10" id="KW-0762">Sugar transport</keyword>
<dbReference type="PANTHER" id="PTHR34581:SF2">
    <property type="entry name" value="PTS SYSTEM N,N'-DIACETYLCHITOBIOSE-SPECIFIC EIIB COMPONENT"/>
    <property type="match status" value="1"/>
</dbReference>
<reference evidence="10" key="2">
    <citation type="journal article" date="2024" name="Toxins">
        <title>Genome Sequence Analysis of Native Xenorhabdus Strains Isolated from Entomopathogenic Nematodes in Argentina.</title>
        <authorList>
            <person name="Palma L."/>
            <person name="Frizzo L."/>
            <person name="Kaiser S."/>
            <person name="Berry C."/>
            <person name="Caballero P."/>
            <person name="Bode H.B."/>
            <person name="Del Valle E.E."/>
        </authorList>
    </citation>
    <scope>NUCLEOTIDE SEQUENCE</scope>
    <source>
        <strain evidence="10">M</strain>
    </source>
</reference>
<feature type="modified residue" description="Phosphocysteine; by EIIA" evidence="7">
    <location>
        <position position="8"/>
    </location>
</feature>
<dbReference type="InterPro" id="IPR036095">
    <property type="entry name" value="PTS_EIIB-like_sf"/>
</dbReference>
<proteinExistence type="predicted"/>
<dbReference type="AlphaFoldDB" id="A0AAW3YXF7"/>
<protein>
    <submittedName>
        <fullName evidence="10">PTS sugar transporter subunit IIB</fullName>
    </submittedName>
</protein>
<accession>A0AAW3YXF7</accession>
<dbReference type="PROSITE" id="PS51100">
    <property type="entry name" value="PTS_EIIB_TYPE_3"/>
    <property type="match status" value="1"/>
</dbReference>
<name>A0AAW3YXF7_9GAMM</name>
<feature type="domain" description="PTS EIIB type-3" evidence="9">
    <location>
        <begin position="1"/>
        <end position="102"/>
    </location>
</feature>
<dbReference type="GO" id="GO:0009401">
    <property type="term" value="P:phosphoenolpyruvate-dependent sugar phosphotransferase system"/>
    <property type="evidence" value="ECO:0007669"/>
    <property type="project" value="UniProtKB-KW"/>
</dbReference>
<dbReference type="GO" id="GO:0016301">
    <property type="term" value="F:kinase activity"/>
    <property type="evidence" value="ECO:0007669"/>
    <property type="project" value="UniProtKB-KW"/>
</dbReference>
<organism evidence="10">
    <name type="scientific">Xenorhabdus szentirmaii</name>
    <dbReference type="NCBI Taxonomy" id="290112"/>
    <lineage>
        <taxon>Bacteria</taxon>
        <taxon>Pseudomonadati</taxon>
        <taxon>Pseudomonadota</taxon>
        <taxon>Gammaproteobacteria</taxon>
        <taxon>Enterobacterales</taxon>
        <taxon>Morganellaceae</taxon>
        <taxon>Xenorhabdus</taxon>
    </lineage>
</organism>
<dbReference type="Proteomes" id="UP001193920">
    <property type="component" value="Unassembled WGS sequence"/>
</dbReference>
<evidence type="ECO:0000313" key="10">
    <source>
        <dbReference type="EMBL" id="MBD2801699.1"/>
    </source>
</evidence>
<evidence type="ECO:0000256" key="6">
    <source>
        <dbReference type="ARBA" id="ARBA00022777"/>
    </source>
</evidence>
<dbReference type="Pfam" id="PF02302">
    <property type="entry name" value="PTS_IIB"/>
    <property type="match status" value="1"/>
</dbReference>
<evidence type="ECO:0000256" key="2">
    <source>
        <dbReference type="ARBA" id="ARBA00022553"/>
    </source>
</evidence>
<comment type="caution">
    <text evidence="10">The sequence shown here is derived from an EMBL/GenBank/DDBJ whole genome shotgun (WGS) entry which is preliminary data.</text>
</comment>
<evidence type="ECO:0000256" key="3">
    <source>
        <dbReference type="ARBA" id="ARBA00022597"/>
    </source>
</evidence>
<keyword evidence="4" id="KW-0808">Transferase</keyword>
<keyword evidence="6" id="KW-0418">Kinase</keyword>